<evidence type="ECO:0000313" key="2">
    <source>
        <dbReference type="EMBL" id="GAA0215789.1"/>
    </source>
</evidence>
<dbReference type="CDD" id="cd02214">
    <property type="entry name" value="cupin_MJ1618"/>
    <property type="match status" value="1"/>
</dbReference>
<dbReference type="SUPFAM" id="SSF51182">
    <property type="entry name" value="RmlC-like cupins"/>
    <property type="match status" value="1"/>
</dbReference>
<name>A0ABN0T9E5_9GAMM</name>
<evidence type="ECO:0000313" key="3">
    <source>
        <dbReference type="Proteomes" id="UP001501476"/>
    </source>
</evidence>
<reference evidence="2 3" key="1">
    <citation type="journal article" date="2019" name="Int. J. Syst. Evol. Microbiol.">
        <title>The Global Catalogue of Microorganisms (GCM) 10K type strain sequencing project: providing services to taxonomists for standard genome sequencing and annotation.</title>
        <authorList>
            <consortium name="The Broad Institute Genomics Platform"/>
            <consortium name="The Broad Institute Genome Sequencing Center for Infectious Disease"/>
            <person name="Wu L."/>
            <person name="Ma J."/>
        </authorList>
    </citation>
    <scope>NUCLEOTIDE SEQUENCE [LARGE SCALE GENOMIC DNA]</scope>
    <source>
        <strain evidence="2 3">JCM 6886</strain>
    </source>
</reference>
<dbReference type="PANTHER" id="PTHR36114">
    <property type="entry name" value="16.7 KDA PROTEIN IN WHIE LOCUS"/>
    <property type="match status" value="1"/>
</dbReference>
<dbReference type="InterPro" id="IPR011051">
    <property type="entry name" value="RmlC_Cupin_sf"/>
</dbReference>
<feature type="domain" description="Cupin type-2" evidence="1">
    <location>
        <begin position="43"/>
        <end position="108"/>
    </location>
</feature>
<proteinExistence type="predicted"/>
<keyword evidence="3" id="KW-1185">Reference proteome</keyword>
<dbReference type="Gene3D" id="2.60.120.10">
    <property type="entry name" value="Jelly Rolls"/>
    <property type="match status" value="1"/>
</dbReference>
<accession>A0ABN0T9E5</accession>
<dbReference type="EMBL" id="BAAADG010000002">
    <property type="protein sequence ID" value="GAA0215789.1"/>
    <property type="molecule type" value="Genomic_DNA"/>
</dbReference>
<evidence type="ECO:0000259" key="1">
    <source>
        <dbReference type="Pfam" id="PF07883"/>
    </source>
</evidence>
<dbReference type="Proteomes" id="UP001501476">
    <property type="component" value="Unassembled WGS sequence"/>
</dbReference>
<dbReference type="InterPro" id="IPR014710">
    <property type="entry name" value="RmlC-like_jellyroll"/>
</dbReference>
<dbReference type="RefSeq" id="WP_286303553.1">
    <property type="nucleotide sequence ID" value="NZ_AP027741.1"/>
</dbReference>
<protein>
    <recommendedName>
        <fullName evidence="1">Cupin type-2 domain-containing protein</fullName>
    </recommendedName>
</protein>
<gene>
    <name evidence="2" type="ORF">GCM10008964_04210</name>
</gene>
<sequence length="123" mass="13865">MTTPTIHRYSREKEYFFFEGCYINELSNDSHDSDVSIAQARVCPGVTTQWHRLNATRERYVILEGEGLVELGDNQAELVSAGDIVIIPPLTPQRITNNGGCDLIFLAICSPRFTEANYQLVNK</sequence>
<dbReference type="Pfam" id="PF07883">
    <property type="entry name" value="Cupin_2"/>
    <property type="match status" value="1"/>
</dbReference>
<dbReference type="PANTHER" id="PTHR36114:SF1">
    <property type="entry name" value="16.7 KDA PROTEIN IN WHIE LOCUS"/>
    <property type="match status" value="1"/>
</dbReference>
<dbReference type="InterPro" id="IPR052044">
    <property type="entry name" value="PKS_Associated_Protein"/>
</dbReference>
<dbReference type="InterPro" id="IPR013096">
    <property type="entry name" value="Cupin_2"/>
</dbReference>
<comment type="caution">
    <text evidence="2">The sequence shown here is derived from an EMBL/GenBank/DDBJ whole genome shotgun (WGS) entry which is preliminary data.</text>
</comment>
<organism evidence="2 3">
    <name type="scientific">Methylophaga marina</name>
    <dbReference type="NCBI Taxonomy" id="45495"/>
    <lineage>
        <taxon>Bacteria</taxon>
        <taxon>Pseudomonadati</taxon>
        <taxon>Pseudomonadota</taxon>
        <taxon>Gammaproteobacteria</taxon>
        <taxon>Thiotrichales</taxon>
        <taxon>Piscirickettsiaceae</taxon>
        <taxon>Methylophaga</taxon>
    </lineage>
</organism>